<dbReference type="InterPro" id="IPR025322">
    <property type="entry name" value="PADRE_dom"/>
</dbReference>
<dbReference type="AlphaFoldDB" id="A0AAE1XRX4"/>
<dbReference type="Pfam" id="PF14009">
    <property type="entry name" value="PADRE"/>
    <property type="match status" value="1"/>
</dbReference>
<dbReference type="PANTHER" id="PTHR33052">
    <property type="entry name" value="DUF4228 DOMAIN PROTEIN-RELATED"/>
    <property type="match status" value="1"/>
</dbReference>
<proteinExistence type="predicted"/>
<accession>A0AAE1XRX4</accession>
<keyword evidence="2" id="KW-1185">Reference proteome</keyword>
<reference evidence="1" key="1">
    <citation type="submission" date="2020-06" db="EMBL/GenBank/DDBJ databases">
        <authorList>
            <person name="Li T."/>
            <person name="Hu X."/>
            <person name="Zhang T."/>
            <person name="Song X."/>
            <person name="Zhang H."/>
            <person name="Dai N."/>
            <person name="Sheng W."/>
            <person name="Hou X."/>
            <person name="Wei L."/>
        </authorList>
    </citation>
    <scope>NUCLEOTIDE SEQUENCE</scope>
    <source>
        <strain evidence="1">3651</strain>
        <tissue evidence="1">Leaf</tissue>
    </source>
</reference>
<sequence>MGNYVSCTLSVHVGKGSSRVTKVIFPSGEIRRLSEPTKAAELMLETPNSFLVNTRSLQIGRRFAALNADEDLEMGNVYVFFPMKRLNSVVMAADIGPLFMVANSAAKRGALAGVRILPEAGADMQIVQSADQKGSPAAPKLNLDDIEEFSTPEFRHRMSVCRSKKPLLETIVEEPVWLR</sequence>
<protein>
    <submittedName>
        <fullName evidence="1">Uncharacterized protein</fullName>
    </submittedName>
</protein>
<evidence type="ECO:0000313" key="1">
    <source>
        <dbReference type="EMBL" id="KAK4416446.1"/>
    </source>
</evidence>
<evidence type="ECO:0000313" key="2">
    <source>
        <dbReference type="Proteomes" id="UP001293254"/>
    </source>
</evidence>
<reference evidence="1" key="2">
    <citation type="journal article" date="2024" name="Plant">
        <title>Genomic evolution and insights into agronomic trait innovations of Sesamum species.</title>
        <authorList>
            <person name="Miao H."/>
            <person name="Wang L."/>
            <person name="Qu L."/>
            <person name="Liu H."/>
            <person name="Sun Y."/>
            <person name="Le M."/>
            <person name="Wang Q."/>
            <person name="Wei S."/>
            <person name="Zheng Y."/>
            <person name="Lin W."/>
            <person name="Duan Y."/>
            <person name="Cao H."/>
            <person name="Xiong S."/>
            <person name="Wang X."/>
            <person name="Wei L."/>
            <person name="Li C."/>
            <person name="Ma Q."/>
            <person name="Ju M."/>
            <person name="Zhao R."/>
            <person name="Li G."/>
            <person name="Mu C."/>
            <person name="Tian Q."/>
            <person name="Mei H."/>
            <person name="Zhang T."/>
            <person name="Gao T."/>
            <person name="Zhang H."/>
        </authorList>
    </citation>
    <scope>NUCLEOTIDE SEQUENCE</scope>
    <source>
        <strain evidence="1">3651</strain>
    </source>
</reference>
<dbReference type="Proteomes" id="UP001293254">
    <property type="component" value="Unassembled WGS sequence"/>
</dbReference>
<name>A0AAE1XRX4_9LAMI</name>
<comment type="caution">
    <text evidence="1">The sequence shown here is derived from an EMBL/GenBank/DDBJ whole genome shotgun (WGS) entry which is preliminary data.</text>
</comment>
<organism evidence="1 2">
    <name type="scientific">Sesamum alatum</name>
    <dbReference type="NCBI Taxonomy" id="300844"/>
    <lineage>
        <taxon>Eukaryota</taxon>
        <taxon>Viridiplantae</taxon>
        <taxon>Streptophyta</taxon>
        <taxon>Embryophyta</taxon>
        <taxon>Tracheophyta</taxon>
        <taxon>Spermatophyta</taxon>
        <taxon>Magnoliopsida</taxon>
        <taxon>eudicotyledons</taxon>
        <taxon>Gunneridae</taxon>
        <taxon>Pentapetalae</taxon>
        <taxon>asterids</taxon>
        <taxon>lamiids</taxon>
        <taxon>Lamiales</taxon>
        <taxon>Pedaliaceae</taxon>
        <taxon>Sesamum</taxon>
    </lineage>
</organism>
<dbReference type="EMBL" id="JACGWO010000010">
    <property type="protein sequence ID" value="KAK4416446.1"/>
    <property type="molecule type" value="Genomic_DNA"/>
</dbReference>
<gene>
    <name evidence="1" type="ORF">Salat_2470100</name>
</gene>